<sequence length="170" mass="19288">MKTEFTQVRQARRKPEQQRHTRSSIGKNVGRVMGGGKTQVLRKEGVLEEIRVSNRFGGLDEEEEMEERVEEVVREEANKENENNMNSSFGGSRRVHGKAMTRGGSLSNRDLRKALLARTMAELWGGGKTQVLRKEGVLEEIRVSNRFGGLEEEEEMEERVEELGTKGISL</sequence>
<feature type="region of interest" description="Disordered" evidence="1">
    <location>
        <begin position="74"/>
        <end position="105"/>
    </location>
</feature>
<accession>A0A8S9KQU4</accession>
<evidence type="ECO:0000313" key="2">
    <source>
        <dbReference type="EMBL" id="KAF2596157.1"/>
    </source>
</evidence>
<reference evidence="2" key="1">
    <citation type="submission" date="2019-12" db="EMBL/GenBank/DDBJ databases">
        <title>Genome sequencing and annotation of Brassica cretica.</title>
        <authorList>
            <person name="Studholme D.J."/>
            <person name="Sarris P.F."/>
        </authorList>
    </citation>
    <scope>NUCLEOTIDE SEQUENCE</scope>
    <source>
        <strain evidence="2">PFS-001/15</strain>
        <tissue evidence="2">Leaf</tissue>
    </source>
</reference>
<feature type="compositionally biased region" description="Acidic residues" evidence="1">
    <location>
        <begin position="150"/>
        <end position="160"/>
    </location>
</feature>
<evidence type="ECO:0000313" key="3">
    <source>
        <dbReference type="Proteomes" id="UP000712281"/>
    </source>
</evidence>
<evidence type="ECO:0000256" key="1">
    <source>
        <dbReference type="SAM" id="MobiDB-lite"/>
    </source>
</evidence>
<proteinExistence type="predicted"/>
<gene>
    <name evidence="2" type="ORF">F2Q68_00012134</name>
</gene>
<feature type="region of interest" description="Disordered" evidence="1">
    <location>
        <begin position="150"/>
        <end position="170"/>
    </location>
</feature>
<name>A0A8S9KQU4_BRACR</name>
<dbReference type="Proteomes" id="UP000712281">
    <property type="component" value="Unassembled WGS sequence"/>
</dbReference>
<feature type="region of interest" description="Disordered" evidence="1">
    <location>
        <begin position="1"/>
        <end position="37"/>
    </location>
</feature>
<organism evidence="2 3">
    <name type="scientific">Brassica cretica</name>
    <name type="common">Mustard</name>
    <dbReference type="NCBI Taxonomy" id="69181"/>
    <lineage>
        <taxon>Eukaryota</taxon>
        <taxon>Viridiplantae</taxon>
        <taxon>Streptophyta</taxon>
        <taxon>Embryophyta</taxon>
        <taxon>Tracheophyta</taxon>
        <taxon>Spermatophyta</taxon>
        <taxon>Magnoliopsida</taxon>
        <taxon>eudicotyledons</taxon>
        <taxon>Gunneridae</taxon>
        <taxon>Pentapetalae</taxon>
        <taxon>rosids</taxon>
        <taxon>malvids</taxon>
        <taxon>Brassicales</taxon>
        <taxon>Brassicaceae</taxon>
        <taxon>Brassiceae</taxon>
        <taxon>Brassica</taxon>
    </lineage>
</organism>
<protein>
    <submittedName>
        <fullName evidence="2">Uncharacterized protein</fullName>
    </submittedName>
</protein>
<dbReference type="AlphaFoldDB" id="A0A8S9KQU4"/>
<dbReference type="EMBL" id="QGKW02000717">
    <property type="protein sequence ID" value="KAF2596157.1"/>
    <property type="molecule type" value="Genomic_DNA"/>
</dbReference>
<comment type="caution">
    <text evidence="2">The sequence shown here is derived from an EMBL/GenBank/DDBJ whole genome shotgun (WGS) entry which is preliminary data.</text>
</comment>